<evidence type="ECO:0000256" key="1">
    <source>
        <dbReference type="SAM" id="MobiDB-lite"/>
    </source>
</evidence>
<gene>
    <name evidence="2" type="ORF">ACGTRS_03515</name>
</gene>
<feature type="region of interest" description="Disordered" evidence="1">
    <location>
        <begin position="18"/>
        <end position="39"/>
    </location>
</feature>
<organism evidence="2 3">
    <name type="scientific">Burkholderia semiarida</name>
    <dbReference type="NCBI Taxonomy" id="2843303"/>
    <lineage>
        <taxon>Bacteria</taxon>
        <taxon>Pseudomonadati</taxon>
        <taxon>Pseudomonadota</taxon>
        <taxon>Betaproteobacteria</taxon>
        <taxon>Burkholderiales</taxon>
        <taxon>Burkholderiaceae</taxon>
        <taxon>Burkholderia</taxon>
        <taxon>Burkholderia cepacia complex</taxon>
    </lineage>
</organism>
<dbReference type="RefSeq" id="WP_155644620.1">
    <property type="nucleotide sequence ID" value="NZ_JBIMPM010000003.1"/>
</dbReference>
<dbReference type="Proteomes" id="UP001609186">
    <property type="component" value="Unassembled WGS sequence"/>
</dbReference>
<dbReference type="EMBL" id="JBIMPM010000003">
    <property type="protein sequence ID" value="MFH5250295.1"/>
    <property type="molecule type" value="Genomic_DNA"/>
</dbReference>
<protein>
    <submittedName>
        <fullName evidence="2">Uncharacterized protein</fullName>
    </submittedName>
</protein>
<evidence type="ECO:0000313" key="2">
    <source>
        <dbReference type="EMBL" id="MFH5250295.1"/>
    </source>
</evidence>
<reference evidence="2 3" key="1">
    <citation type="submission" date="2024-10" db="EMBL/GenBank/DDBJ databases">
        <title>Burkholderia semiarida in Mexico.</title>
        <authorList>
            <person name="Estrada P."/>
        </authorList>
    </citation>
    <scope>NUCLEOTIDE SEQUENCE [LARGE SCALE GENOMIC DNA]</scope>
    <source>
        <strain evidence="2 3">CLM7-1</strain>
    </source>
</reference>
<keyword evidence="3" id="KW-1185">Reference proteome</keyword>
<name>A0ABW7KYM1_9BURK</name>
<comment type="caution">
    <text evidence="2">The sequence shown here is derived from an EMBL/GenBank/DDBJ whole genome shotgun (WGS) entry which is preliminary data.</text>
</comment>
<evidence type="ECO:0000313" key="3">
    <source>
        <dbReference type="Proteomes" id="UP001609186"/>
    </source>
</evidence>
<accession>A0ABW7KYM1</accession>
<proteinExistence type="predicted"/>
<sequence length="68" mass="7418">MDLAAIGPADYREFRRKTPDWRHAGGPGRMLDASGRLGDDEGRSIQADEGRFAARGMAAGNYPTVPRE</sequence>